<name>A0A8H5HQJ9_9AGAR</name>
<keyword evidence="3" id="KW-0156">Chromatin regulator</keyword>
<proteinExistence type="inferred from homology"/>
<dbReference type="CDD" id="cd16908">
    <property type="entry name" value="YEATS_Yaf9_like"/>
    <property type="match status" value="1"/>
</dbReference>
<evidence type="ECO:0000256" key="2">
    <source>
        <dbReference type="PROSITE-ProRule" id="PRU00376"/>
    </source>
</evidence>
<comment type="function">
    <text evidence="3">Component of the SWR1 complex which mediates the ATP-dependent exchange of histone H2A for an H2A variant leading to transcriptional regulation of selected genes by chromatin remodeling. Component of the NuA4 histone acetyltransferase complex which is involved in transcriptional activation of selected genes principally by acetylation of nucleosomal histones H4 and H2A. The NuA4 complex is also involved in DNA repair. Yaf9 may also be required for viability in conditions in which the structural integrity of the spindle is compromised.</text>
</comment>
<keyword evidence="3" id="KW-0227">DNA damage</keyword>
<organism evidence="5 6">
    <name type="scientific">Tricholomella constricta</name>
    <dbReference type="NCBI Taxonomy" id="117010"/>
    <lineage>
        <taxon>Eukaryota</taxon>
        <taxon>Fungi</taxon>
        <taxon>Dikarya</taxon>
        <taxon>Basidiomycota</taxon>
        <taxon>Agaricomycotina</taxon>
        <taxon>Agaricomycetes</taxon>
        <taxon>Agaricomycetidae</taxon>
        <taxon>Agaricales</taxon>
        <taxon>Tricholomatineae</taxon>
        <taxon>Lyophyllaceae</taxon>
        <taxon>Tricholomella</taxon>
    </lineage>
</organism>
<dbReference type="GO" id="GO:0005737">
    <property type="term" value="C:cytoplasm"/>
    <property type="evidence" value="ECO:0007669"/>
    <property type="project" value="UniProtKB-SubCell"/>
</dbReference>
<sequence length="280" mass="31588">MSVTASVSEYVRRPSPRRCARCAHRDPLATQGVSIYRPIIYGNTATVLSQKEREALPSPDHTHRWTVAVRSAASGENADQVGGADDLSYFIKRVTFKLHDTYPNPSRNVDKPPFEVSETGWGEFDIHIRITFVPESGEKAVVVYHHLKLHPWTASGEPEIPPLDVAVKAGPVHSWQYDEIVFHDPYQNFLNILTSHPVTHLPKAKRKPVPFHLANPGSLEASKGGVPEFTSLMEKEEADRLEEARQSIIAEQDRWRTILIEKERELEKLQKQLAGTPQHS</sequence>
<keyword evidence="1 2" id="KW-0539">Nucleus</keyword>
<comment type="domain">
    <text evidence="3">The coiled-coil domain is required for assembly into the NuA4 complex.</text>
</comment>
<reference evidence="5 6" key="1">
    <citation type="journal article" date="2020" name="ISME J.">
        <title>Uncovering the hidden diversity of litter-decomposition mechanisms in mushroom-forming fungi.</title>
        <authorList>
            <person name="Floudas D."/>
            <person name="Bentzer J."/>
            <person name="Ahren D."/>
            <person name="Johansson T."/>
            <person name="Persson P."/>
            <person name="Tunlid A."/>
        </authorList>
    </citation>
    <scope>NUCLEOTIDE SEQUENCE [LARGE SCALE GENOMIC DNA]</scope>
    <source>
        <strain evidence="5 6">CBS 661.87</strain>
    </source>
</reference>
<dbReference type="GO" id="GO:0000812">
    <property type="term" value="C:Swr1 complex"/>
    <property type="evidence" value="ECO:0007669"/>
    <property type="project" value="UniProtKB-UniRule"/>
</dbReference>
<keyword evidence="6" id="KW-1185">Reference proteome</keyword>
<evidence type="ECO:0000259" key="4">
    <source>
        <dbReference type="PROSITE" id="PS51037"/>
    </source>
</evidence>
<dbReference type="InterPro" id="IPR005033">
    <property type="entry name" value="YEATS"/>
</dbReference>
<accession>A0A8H5HQJ9</accession>
<keyword evidence="3" id="KW-0804">Transcription</keyword>
<comment type="caution">
    <text evidence="5">The sequence shown here is derived from an EMBL/GenBank/DDBJ whole genome shotgun (WGS) entry which is preliminary data.</text>
</comment>
<dbReference type="PANTHER" id="PTHR23195">
    <property type="entry name" value="YEATS DOMAIN"/>
    <property type="match status" value="1"/>
</dbReference>
<keyword evidence="3" id="KW-0805">Transcription regulation</keyword>
<dbReference type="Gene3D" id="2.60.40.1970">
    <property type="entry name" value="YEATS domain"/>
    <property type="match status" value="1"/>
</dbReference>
<evidence type="ECO:0000313" key="5">
    <source>
        <dbReference type="EMBL" id="KAF5387618.1"/>
    </source>
</evidence>
<protein>
    <recommendedName>
        <fullName evidence="3">Protein AF-9 homolog</fullName>
    </recommendedName>
</protein>
<gene>
    <name evidence="3" type="primary">YAF9</name>
    <name evidence="5" type="ORF">D9615_000713</name>
</gene>
<dbReference type="GO" id="GO:0006325">
    <property type="term" value="P:chromatin organization"/>
    <property type="evidence" value="ECO:0007669"/>
    <property type="project" value="UniProtKB-KW"/>
</dbReference>
<feature type="domain" description="YEATS" evidence="4">
    <location>
        <begin position="29"/>
        <end position="196"/>
    </location>
</feature>
<evidence type="ECO:0000256" key="3">
    <source>
        <dbReference type="RuleBase" id="RU367117"/>
    </source>
</evidence>
<evidence type="ECO:0000256" key="1">
    <source>
        <dbReference type="ARBA" id="ARBA00023242"/>
    </source>
</evidence>
<dbReference type="PROSITE" id="PS51037">
    <property type="entry name" value="YEATS"/>
    <property type="match status" value="1"/>
</dbReference>
<dbReference type="GO" id="GO:0006281">
    <property type="term" value="P:DNA repair"/>
    <property type="evidence" value="ECO:0007669"/>
    <property type="project" value="UniProtKB-UniRule"/>
</dbReference>
<comment type="similarity">
    <text evidence="3">Belongs to the YAF9 family.</text>
</comment>
<keyword evidence="3" id="KW-0963">Cytoplasm</keyword>
<dbReference type="Proteomes" id="UP000565441">
    <property type="component" value="Unassembled WGS sequence"/>
</dbReference>
<comment type="subcellular location">
    <subcellularLocation>
        <location evidence="3">Nucleus</location>
    </subcellularLocation>
    <subcellularLocation>
        <location evidence="3">Cytoplasm</location>
    </subcellularLocation>
</comment>
<dbReference type="InterPro" id="IPR038704">
    <property type="entry name" value="YEAST_sf"/>
</dbReference>
<comment type="subunit">
    <text evidence="3">Component of the SWR1 chromatin-remodeling complex and of the NuA4 histone acetyltransferase complex.</text>
</comment>
<dbReference type="Pfam" id="PF03366">
    <property type="entry name" value="YEATS"/>
    <property type="match status" value="1"/>
</dbReference>
<keyword evidence="3" id="KW-0234">DNA repair</keyword>
<dbReference type="GO" id="GO:0006355">
    <property type="term" value="P:regulation of DNA-templated transcription"/>
    <property type="evidence" value="ECO:0007669"/>
    <property type="project" value="InterPro"/>
</dbReference>
<dbReference type="EMBL" id="JAACJP010000001">
    <property type="protein sequence ID" value="KAF5387618.1"/>
    <property type="molecule type" value="Genomic_DNA"/>
</dbReference>
<keyword evidence="3" id="KW-0175">Coiled coil</keyword>
<dbReference type="OrthoDB" id="16041at2759"/>
<dbReference type="AlphaFoldDB" id="A0A8H5HQJ9"/>
<evidence type="ECO:0000313" key="6">
    <source>
        <dbReference type="Proteomes" id="UP000565441"/>
    </source>
</evidence>
<keyword evidence="3" id="KW-0010">Activator</keyword>
<dbReference type="InterPro" id="IPR055129">
    <property type="entry name" value="YEATS_dom"/>
</dbReference>